<dbReference type="PANTHER" id="PTHR32248">
    <property type="entry name" value="RNA POLYMERASE SIGMA-54 FACTOR"/>
    <property type="match status" value="1"/>
</dbReference>
<dbReference type="Gene3D" id="1.10.10.60">
    <property type="entry name" value="Homeodomain-like"/>
    <property type="match status" value="1"/>
</dbReference>
<evidence type="ECO:0000313" key="11">
    <source>
        <dbReference type="EMBL" id="ERK47325.1"/>
    </source>
</evidence>
<evidence type="ECO:0000259" key="9">
    <source>
        <dbReference type="Pfam" id="PF04552"/>
    </source>
</evidence>
<dbReference type="InterPro" id="IPR007046">
    <property type="entry name" value="RNA_pol_sigma_54_core-bd"/>
</dbReference>
<dbReference type="RefSeq" id="WP_035403024.1">
    <property type="nucleotide sequence ID" value="NZ_KI271032.1"/>
</dbReference>
<dbReference type="HOGENOM" id="CLU_020569_1_0_9"/>
<dbReference type="PROSITE" id="PS00717">
    <property type="entry name" value="SIGMA54_1"/>
    <property type="match status" value="1"/>
</dbReference>
<gene>
    <name evidence="11" type="ORF">HMPREF0367_00129</name>
</gene>
<dbReference type="Pfam" id="PF04552">
    <property type="entry name" value="Sigma54_DBD"/>
    <property type="match status" value="1"/>
</dbReference>
<dbReference type="Pfam" id="PF00309">
    <property type="entry name" value="Sigma54_AID"/>
    <property type="match status" value="1"/>
</dbReference>
<dbReference type="Pfam" id="PF04963">
    <property type="entry name" value="Sigma54_CBD"/>
    <property type="match status" value="1"/>
</dbReference>
<accession>U2P9X5</accession>
<evidence type="ECO:0000256" key="7">
    <source>
        <dbReference type="ARBA" id="ARBA00023125"/>
    </source>
</evidence>
<evidence type="ECO:0000256" key="3">
    <source>
        <dbReference type="ARBA" id="ARBA00022679"/>
    </source>
</evidence>
<dbReference type="PRINTS" id="PR00045">
    <property type="entry name" value="SIGMA54FCT"/>
</dbReference>
<protein>
    <submittedName>
        <fullName evidence="11">RNA polymerase sigma-54 factor</fullName>
    </submittedName>
</protein>
<dbReference type="Proteomes" id="UP000016658">
    <property type="component" value="Unassembled WGS sequence"/>
</dbReference>
<feature type="domain" description="RNA polymerase sigma factor 54 DNA-binding" evidence="9">
    <location>
        <begin position="251"/>
        <end position="402"/>
    </location>
</feature>
<dbReference type="InterPro" id="IPR007634">
    <property type="entry name" value="RNA_pol_sigma_54_DNA-bd"/>
</dbReference>
<keyword evidence="3" id="KW-0808">Transferase</keyword>
<evidence type="ECO:0000256" key="5">
    <source>
        <dbReference type="ARBA" id="ARBA00023015"/>
    </source>
</evidence>
<dbReference type="PIRSF" id="PIRSF000774">
    <property type="entry name" value="RpoN"/>
    <property type="match status" value="1"/>
</dbReference>
<dbReference type="PROSITE" id="PS50044">
    <property type="entry name" value="SIGMA54_3"/>
    <property type="match status" value="1"/>
</dbReference>
<sequence length="408" mass="47567">MKTNLKLQPTLKQTLHLSTSMKNHLEILNMSSEKIIDHIRQLADRNPFIEFNPNEDIHELLMNNISTAPVLKDELYFQLHTCNRKYDSAITSYIIESLDENGFFNIPIEQACNDLHVPEDKFIQNLNLIQTFEPCGVAAKNSIDSLYIQLSRNNQTPALKLLKNYQNELLNNDLSSICKQMNLSFDQVENILLEIRKCNPYPCNMYTTQKTQWILPDVEIKIEDGDIIIEPKEIGDVKYIKPQEKIIDPELKQYLNQAKFTIDSLNKRNKTLLVVANEIINKQKGYFLYNDELKPLTLKELAKSTSLSESTISRTVNSKYYLYQNQVYPFRSLFTSKTKEGTSRDSIQKALLYLIENEDPNAPLLDEEIVEQLKDLELFVSRRTISKYRKEMRILNSKQRKKAYNSHT</sequence>
<keyword evidence="5" id="KW-0805">Transcription regulation</keyword>
<dbReference type="GO" id="GO:0006352">
    <property type="term" value="P:DNA-templated transcription initiation"/>
    <property type="evidence" value="ECO:0007669"/>
    <property type="project" value="InterPro"/>
</dbReference>
<keyword evidence="8" id="KW-0804">Transcription</keyword>
<dbReference type="InterPro" id="IPR038709">
    <property type="entry name" value="RpoN_core-bd_sf"/>
</dbReference>
<dbReference type="GO" id="GO:0016779">
    <property type="term" value="F:nucleotidyltransferase activity"/>
    <property type="evidence" value="ECO:0007669"/>
    <property type="project" value="UniProtKB-KW"/>
</dbReference>
<proteinExistence type="inferred from homology"/>
<keyword evidence="2" id="KW-0240">DNA-directed RNA polymerase</keyword>
<evidence type="ECO:0000256" key="2">
    <source>
        <dbReference type="ARBA" id="ARBA00022478"/>
    </source>
</evidence>
<dbReference type="GO" id="GO:0016987">
    <property type="term" value="F:sigma factor activity"/>
    <property type="evidence" value="ECO:0007669"/>
    <property type="project" value="UniProtKB-KW"/>
</dbReference>
<comment type="similarity">
    <text evidence="1">Belongs to the sigma-54 factor family.</text>
</comment>
<evidence type="ECO:0000256" key="4">
    <source>
        <dbReference type="ARBA" id="ARBA00022695"/>
    </source>
</evidence>
<feature type="domain" description="RNA polymerase sigma factor 54 core-binding" evidence="10">
    <location>
        <begin position="63"/>
        <end position="230"/>
    </location>
</feature>
<dbReference type="InterPro" id="IPR000394">
    <property type="entry name" value="RNA_pol_sigma_54"/>
</dbReference>
<keyword evidence="7" id="KW-0238">DNA-binding</keyword>
<evidence type="ECO:0000256" key="1">
    <source>
        <dbReference type="ARBA" id="ARBA00008798"/>
    </source>
</evidence>
<dbReference type="AlphaFoldDB" id="U2P9X5"/>
<evidence type="ECO:0000313" key="12">
    <source>
        <dbReference type="Proteomes" id="UP000016658"/>
    </source>
</evidence>
<keyword evidence="6" id="KW-0731">Sigma factor</keyword>
<comment type="caution">
    <text evidence="11">The sequence shown here is derived from an EMBL/GenBank/DDBJ whole genome shotgun (WGS) entry which is preliminary data.</text>
</comment>
<reference evidence="11 12" key="1">
    <citation type="submission" date="2013-06" db="EMBL/GenBank/DDBJ databases">
        <authorList>
            <person name="Weinstock G."/>
            <person name="Sodergren E."/>
            <person name="Lobos E.A."/>
            <person name="Fulton L."/>
            <person name="Fulton R."/>
            <person name="Courtney L."/>
            <person name="Fronick C."/>
            <person name="O'Laughlin M."/>
            <person name="Godfrey J."/>
            <person name="Wilson R.M."/>
            <person name="Miner T."/>
            <person name="Farmer C."/>
            <person name="Delehaunty K."/>
            <person name="Cordes M."/>
            <person name="Minx P."/>
            <person name="Tomlinson C."/>
            <person name="Chen J."/>
            <person name="Wollam A."/>
            <person name="Pepin K.H."/>
            <person name="Bhonagiri V."/>
            <person name="Zhang X."/>
            <person name="Warren W."/>
            <person name="Mitreva M."/>
            <person name="Mardis E.R."/>
            <person name="Wilson R.K."/>
        </authorList>
    </citation>
    <scope>NUCLEOTIDE SEQUENCE [LARGE SCALE GENOMIC DNA]</scope>
    <source>
        <strain evidence="11 12">ATCC 27803</strain>
    </source>
</reference>
<evidence type="ECO:0000259" key="10">
    <source>
        <dbReference type="Pfam" id="PF04963"/>
    </source>
</evidence>
<dbReference type="PANTHER" id="PTHR32248:SF4">
    <property type="entry name" value="RNA POLYMERASE SIGMA-54 FACTOR"/>
    <property type="match status" value="1"/>
</dbReference>
<dbReference type="EMBL" id="AWVI01000007">
    <property type="protein sequence ID" value="ERK47325.1"/>
    <property type="molecule type" value="Genomic_DNA"/>
</dbReference>
<keyword evidence="4" id="KW-0548">Nucleotidyltransferase</keyword>
<organism evidence="11 12">
    <name type="scientific">Faecalitalea cylindroides ATCC 27803</name>
    <dbReference type="NCBI Taxonomy" id="649755"/>
    <lineage>
        <taxon>Bacteria</taxon>
        <taxon>Bacillati</taxon>
        <taxon>Bacillota</taxon>
        <taxon>Erysipelotrichia</taxon>
        <taxon>Erysipelotrichales</taxon>
        <taxon>Erysipelotrichaceae</taxon>
        <taxon>Faecalitalea</taxon>
    </lineage>
</organism>
<dbReference type="GO" id="GO:0003677">
    <property type="term" value="F:DNA binding"/>
    <property type="evidence" value="ECO:0007669"/>
    <property type="project" value="UniProtKB-KW"/>
</dbReference>
<evidence type="ECO:0000256" key="8">
    <source>
        <dbReference type="ARBA" id="ARBA00023163"/>
    </source>
</evidence>
<dbReference type="NCBIfam" id="TIGR02395">
    <property type="entry name" value="rpoN_sigma"/>
    <property type="match status" value="1"/>
</dbReference>
<dbReference type="OrthoDB" id="9814402at2"/>
<name>U2P9X5_9FIRM</name>
<dbReference type="GO" id="GO:0000428">
    <property type="term" value="C:DNA-directed RNA polymerase complex"/>
    <property type="evidence" value="ECO:0007669"/>
    <property type="project" value="UniProtKB-KW"/>
</dbReference>
<dbReference type="Gene3D" id="1.10.10.1330">
    <property type="entry name" value="RNA polymerase sigma-54 factor, core-binding domain"/>
    <property type="match status" value="1"/>
</dbReference>
<dbReference type="GO" id="GO:0001216">
    <property type="term" value="F:DNA-binding transcription activator activity"/>
    <property type="evidence" value="ECO:0007669"/>
    <property type="project" value="InterPro"/>
</dbReference>
<evidence type="ECO:0000256" key="6">
    <source>
        <dbReference type="ARBA" id="ARBA00023082"/>
    </source>
</evidence>